<keyword evidence="3" id="KW-1185">Reference proteome</keyword>
<evidence type="ECO:0000256" key="1">
    <source>
        <dbReference type="SAM" id="SignalP"/>
    </source>
</evidence>
<dbReference type="Proteomes" id="UP001164929">
    <property type="component" value="Chromosome 4"/>
</dbReference>
<feature type="signal peptide" evidence="1">
    <location>
        <begin position="1"/>
        <end position="16"/>
    </location>
</feature>
<keyword evidence="1" id="KW-0732">Signal</keyword>
<dbReference type="AlphaFoldDB" id="A0AAD6R146"/>
<reference evidence="2 3" key="1">
    <citation type="journal article" date="2023" name="Mol. Ecol. Resour.">
        <title>Chromosome-level genome assembly of a triploid poplar Populus alba 'Berolinensis'.</title>
        <authorList>
            <person name="Chen S."/>
            <person name="Yu Y."/>
            <person name="Wang X."/>
            <person name="Wang S."/>
            <person name="Zhang T."/>
            <person name="Zhou Y."/>
            <person name="He R."/>
            <person name="Meng N."/>
            <person name="Wang Y."/>
            <person name="Liu W."/>
            <person name="Liu Z."/>
            <person name="Liu J."/>
            <person name="Guo Q."/>
            <person name="Huang H."/>
            <person name="Sederoff R.R."/>
            <person name="Wang G."/>
            <person name="Qu G."/>
            <person name="Chen S."/>
        </authorList>
    </citation>
    <scope>NUCLEOTIDE SEQUENCE [LARGE SCALE GENOMIC DNA]</scope>
    <source>
        <strain evidence="2">SC-2020</strain>
    </source>
</reference>
<proteinExistence type="predicted"/>
<feature type="chain" id="PRO_5042043326" description="Secreted protein" evidence="1">
    <location>
        <begin position="17"/>
        <end position="66"/>
    </location>
</feature>
<protein>
    <recommendedName>
        <fullName evidence="4">Secreted protein</fullName>
    </recommendedName>
</protein>
<accession>A0AAD6R146</accession>
<gene>
    <name evidence="2" type="ORF">NC653_011081</name>
</gene>
<name>A0AAD6R146_9ROSI</name>
<comment type="caution">
    <text evidence="2">The sequence shown here is derived from an EMBL/GenBank/DDBJ whole genome shotgun (WGS) entry which is preliminary data.</text>
</comment>
<organism evidence="2 3">
    <name type="scientific">Populus alba x Populus x berolinensis</name>
    <dbReference type="NCBI Taxonomy" id="444605"/>
    <lineage>
        <taxon>Eukaryota</taxon>
        <taxon>Viridiplantae</taxon>
        <taxon>Streptophyta</taxon>
        <taxon>Embryophyta</taxon>
        <taxon>Tracheophyta</taxon>
        <taxon>Spermatophyta</taxon>
        <taxon>Magnoliopsida</taxon>
        <taxon>eudicotyledons</taxon>
        <taxon>Gunneridae</taxon>
        <taxon>Pentapetalae</taxon>
        <taxon>rosids</taxon>
        <taxon>fabids</taxon>
        <taxon>Malpighiales</taxon>
        <taxon>Salicaceae</taxon>
        <taxon>Saliceae</taxon>
        <taxon>Populus</taxon>
    </lineage>
</organism>
<evidence type="ECO:0000313" key="3">
    <source>
        <dbReference type="Proteomes" id="UP001164929"/>
    </source>
</evidence>
<evidence type="ECO:0000313" key="2">
    <source>
        <dbReference type="EMBL" id="KAJ7000493.1"/>
    </source>
</evidence>
<evidence type="ECO:0008006" key="4">
    <source>
        <dbReference type="Google" id="ProtNLM"/>
    </source>
</evidence>
<sequence length="66" mass="6963">MPLSLSLAFSSSGVFGVLSLCSGERGNWNPLAGVQKEGQQSLWLASWGSLQASVDLLSFLLPVEPV</sequence>
<dbReference type="EMBL" id="JAQIZT010000004">
    <property type="protein sequence ID" value="KAJ7000493.1"/>
    <property type="molecule type" value="Genomic_DNA"/>
</dbReference>